<evidence type="ECO:0000256" key="1">
    <source>
        <dbReference type="ARBA" id="ARBA00023015"/>
    </source>
</evidence>
<dbReference type="InterPro" id="IPR050679">
    <property type="entry name" value="Bact_HTH_transcr_reg"/>
</dbReference>
<dbReference type="PANTHER" id="PTHR44846">
    <property type="entry name" value="MANNOSYL-D-GLYCERATE TRANSPORT/METABOLISM SYSTEM REPRESSOR MNGR-RELATED"/>
    <property type="match status" value="1"/>
</dbReference>
<dbReference type="InterPro" id="IPR036390">
    <property type="entry name" value="WH_DNA-bd_sf"/>
</dbReference>
<dbReference type="SMART" id="SM00866">
    <property type="entry name" value="UTRA"/>
    <property type="match status" value="1"/>
</dbReference>
<evidence type="ECO:0000313" key="6">
    <source>
        <dbReference type="Proteomes" id="UP000701702"/>
    </source>
</evidence>
<accession>A0ABN7XWG6</accession>
<dbReference type="SUPFAM" id="SSF46785">
    <property type="entry name" value="Winged helix' DNA-binding domain"/>
    <property type="match status" value="1"/>
</dbReference>
<keyword evidence="3" id="KW-0804">Transcription</keyword>
<dbReference type="InterPro" id="IPR000524">
    <property type="entry name" value="Tscrpt_reg_HTH_GntR"/>
</dbReference>
<keyword evidence="6" id="KW-1185">Reference proteome</keyword>
<protein>
    <submittedName>
        <fullName evidence="5">Fructoselysine utilization operon transcriptional repressor</fullName>
    </submittedName>
</protein>
<dbReference type="Pfam" id="PF07702">
    <property type="entry name" value="UTRA"/>
    <property type="match status" value="1"/>
</dbReference>
<dbReference type="PROSITE" id="PS50949">
    <property type="entry name" value="HTH_GNTR"/>
    <property type="match status" value="1"/>
</dbReference>
<dbReference type="Pfam" id="PF00392">
    <property type="entry name" value="GntR"/>
    <property type="match status" value="1"/>
</dbReference>
<dbReference type="PRINTS" id="PR00035">
    <property type="entry name" value="HTHGNTR"/>
</dbReference>
<dbReference type="InterPro" id="IPR011663">
    <property type="entry name" value="UTRA"/>
</dbReference>
<proteinExistence type="predicted"/>
<evidence type="ECO:0000259" key="4">
    <source>
        <dbReference type="PROSITE" id="PS50949"/>
    </source>
</evidence>
<dbReference type="InterPro" id="IPR036388">
    <property type="entry name" value="WH-like_DNA-bd_sf"/>
</dbReference>
<keyword evidence="1" id="KW-0805">Transcription regulation</keyword>
<dbReference type="EMBL" id="CAJZAF010000002">
    <property type="protein sequence ID" value="CAG9164773.1"/>
    <property type="molecule type" value="Genomic_DNA"/>
</dbReference>
<dbReference type="InterPro" id="IPR028978">
    <property type="entry name" value="Chorismate_lyase_/UTRA_dom_sf"/>
</dbReference>
<dbReference type="SMART" id="SM00345">
    <property type="entry name" value="HTH_GNTR"/>
    <property type="match status" value="1"/>
</dbReference>
<dbReference type="CDD" id="cd07377">
    <property type="entry name" value="WHTH_GntR"/>
    <property type="match status" value="1"/>
</dbReference>
<organism evidence="5 6">
    <name type="scientific">Cupriavidus pinatubonensis</name>
    <dbReference type="NCBI Taxonomy" id="248026"/>
    <lineage>
        <taxon>Bacteria</taxon>
        <taxon>Pseudomonadati</taxon>
        <taxon>Pseudomonadota</taxon>
        <taxon>Betaproteobacteria</taxon>
        <taxon>Burkholderiales</taxon>
        <taxon>Burkholderiaceae</taxon>
        <taxon>Cupriavidus</taxon>
    </lineage>
</organism>
<evidence type="ECO:0000256" key="3">
    <source>
        <dbReference type="ARBA" id="ARBA00023163"/>
    </source>
</evidence>
<gene>
    <name evidence="5" type="primary">frlR_1</name>
    <name evidence="5" type="ORF">LMG23994_00607</name>
</gene>
<dbReference type="SUPFAM" id="SSF64288">
    <property type="entry name" value="Chorismate lyase-like"/>
    <property type="match status" value="1"/>
</dbReference>
<dbReference type="Gene3D" id="1.10.10.10">
    <property type="entry name" value="Winged helix-like DNA-binding domain superfamily/Winged helix DNA-binding domain"/>
    <property type="match status" value="1"/>
</dbReference>
<keyword evidence="2" id="KW-0238">DNA-binding</keyword>
<comment type="caution">
    <text evidence="5">The sequence shown here is derived from an EMBL/GenBank/DDBJ whole genome shotgun (WGS) entry which is preliminary data.</text>
</comment>
<reference evidence="5 6" key="1">
    <citation type="submission" date="2021-08" db="EMBL/GenBank/DDBJ databases">
        <authorList>
            <person name="Peeters C."/>
        </authorList>
    </citation>
    <scope>NUCLEOTIDE SEQUENCE [LARGE SCALE GENOMIC DNA]</scope>
    <source>
        <strain evidence="5 6">LMG 23994</strain>
    </source>
</reference>
<feature type="domain" description="HTH gntR-type" evidence="4">
    <location>
        <begin position="30"/>
        <end position="98"/>
    </location>
</feature>
<sequence length="270" mass="30008">MSAVTGIGASTAKPMENEIDVYPPSLAATPPRHLDLARTLMQEIVNGRPRIGEFLPTEAELCEQWNLSRYAVRQAIQKLTSLGMVSRQAGVGTRVISDRPRERYMQVMDSPADLAGYAKGTTLRTSSCERIQADPAQARLLRSDVGAEWLHIAGIRYGADAKREPIALVDIYVDQAYSRLPELGAVLSVPVYTMIEKEYGIKVTRVEQELQGLLIADAQAELLQVEDRSAGLRIIRTYFLRDKVIAVTTGVHPASRFSYLMSYQLTQDVR</sequence>
<name>A0ABN7XWG6_9BURK</name>
<dbReference type="PANTHER" id="PTHR44846:SF1">
    <property type="entry name" value="MANNOSYL-D-GLYCERATE TRANSPORT_METABOLISM SYSTEM REPRESSOR MNGR-RELATED"/>
    <property type="match status" value="1"/>
</dbReference>
<dbReference type="Proteomes" id="UP000701702">
    <property type="component" value="Unassembled WGS sequence"/>
</dbReference>
<evidence type="ECO:0000313" key="5">
    <source>
        <dbReference type="EMBL" id="CAG9164773.1"/>
    </source>
</evidence>
<evidence type="ECO:0000256" key="2">
    <source>
        <dbReference type="ARBA" id="ARBA00023125"/>
    </source>
</evidence>
<dbReference type="Gene3D" id="3.40.1410.10">
    <property type="entry name" value="Chorismate lyase-like"/>
    <property type="match status" value="1"/>
</dbReference>